<dbReference type="Pfam" id="PF25541">
    <property type="entry name" value="TBCA_PH"/>
    <property type="match status" value="1"/>
</dbReference>
<feature type="region of interest" description="Disordered" evidence="2">
    <location>
        <begin position="354"/>
        <end position="378"/>
    </location>
</feature>
<evidence type="ECO:0000256" key="1">
    <source>
        <dbReference type="SAM" id="Coils"/>
    </source>
</evidence>
<dbReference type="Proteomes" id="UP001044222">
    <property type="component" value="Chromosome 19"/>
</dbReference>
<keyword evidence="5" id="KW-1185">Reference proteome</keyword>
<feature type="compositionally biased region" description="Basic and acidic residues" evidence="2">
    <location>
        <begin position="1192"/>
        <end position="1211"/>
    </location>
</feature>
<evidence type="ECO:0000313" key="5">
    <source>
        <dbReference type="Proteomes" id="UP001044222"/>
    </source>
</evidence>
<organism evidence="4 5">
    <name type="scientific">Anguilla anguilla</name>
    <name type="common">European freshwater eel</name>
    <name type="synonym">Muraena anguilla</name>
    <dbReference type="NCBI Taxonomy" id="7936"/>
    <lineage>
        <taxon>Eukaryota</taxon>
        <taxon>Metazoa</taxon>
        <taxon>Chordata</taxon>
        <taxon>Craniata</taxon>
        <taxon>Vertebrata</taxon>
        <taxon>Euteleostomi</taxon>
        <taxon>Actinopterygii</taxon>
        <taxon>Neopterygii</taxon>
        <taxon>Teleostei</taxon>
        <taxon>Anguilliformes</taxon>
        <taxon>Anguillidae</taxon>
        <taxon>Anguilla</taxon>
    </lineage>
</organism>
<feature type="compositionally biased region" description="Polar residues" evidence="2">
    <location>
        <begin position="231"/>
        <end position="245"/>
    </location>
</feature>
<feature type="compositionally biased region" description="Basic residues" evidence="2">
    <location>
        <begin position="1039"/>
        <end position="1048"/>
    </location>
</feature>
<feature type="compositionally biased region" description="Polar residues" evidence="2">
    <location>
        <begin position="658"/>
        <end position="682"/>
    </location>
</feature>
<dbReference type="PANTHER" id="PTHR12752:SF3">
    <property type="entry name" value="PLECKSTRIN HOMOLOGY DOMAIN-CONTAINING FAMILY A MEMBER 5"/>
    <property type="match status" value="1"/>
</dbReference>
<feature type="region of interest" description="Disordered" evidence="2">
    <location>
        <begin position="658"/>
        <end position="1290"/>
    </location>
</feature>
<evidence type="ECO:0000256" key="2">
    <source>
        <dbReference type="SAM" id="MobiDB-lite"/>
    </source>
</evidence>
<feature type="compositionally biased region" description="Basic and acidic residues" evidence="2">
    <location>
        <begin position="1009"/>
        <end position="1026"/>
    </location>
</feature>
<feature type="region of interest" description="Disordered" evidence="2">
    <location>
        <begin position="147"/>
        <end position="282"/>
    </location>
</feature>
<dbReference type="EMBL" id="JAFIRN010000019">
    <property type="protein sequence ID" value="KAG5830604.1"/>
    <property type="molecule type" value="Genomic_DNA"/>
</dbReference>
<dbReference type="PANTHER" id="PTHR12752">
    <property type="entry name" value="PHOSPHOINOSITOL 3-PHOSPHATE-BINDING PROTEIN"/>
    <property type="match status" value="1"/>
</dbReference>
<accession>A0A9D3LJJ7</accession>
<feature type="compositionally biased region" description="Basic and acidic residues" evidence="2">
    <location>
        <begin position="1218"/>
        <end position="1233"/>
    </location>
</feature>
<feature type="coiled-coil region" evidence="1">
    <location>
        <begin position="533"/>
        <end position="560"/>
    </location>
</feature>
<feature type="region of interest" description="Disordered" evidence="2">
    <location>
        <begin position="312"/>
        <end position="335"/>
    </location>
</feature>
<reference evidence="4" key="1">
    <citation type="submission" date="2021-01" db="EMBL/GenBank/DDBJ databases">
        <title>A chromosome-scale assembly of European eel, Anguilla anguilla.</title>
        <authorList>
            <person name="Henkel C."/>
            <person name="Jong-Raadsen S.A."/>
            <person name="Dufour S."/>
            <person name="Weltzien F.-A."/>
            <person name="Palstra A.P."/>
            <person name="Pelster B."/>
            <person name="Spaink H.P."/>
            <person name="Van Den Thillart G.E."/>
            <person name="Jansen H."/>
            <person name="Zahm M."/>
            <person name="Klopp C."/>
            <person name="Cedric C."/>
            <person name="Louis A."/>
            <person name="Berthelot C."/>
            <person name="Parey E."/>
            <person name="Roest Crollius H."/>
            <person name="Montfort J."/>
            <person name="Robinson-Rechavi M."/>
            <person name="Bucao C."/>
            <person name="Bouchez O."/>
            <person name="Gislard M."/>
            <person name="Lluch J."/>
            <person name="Milhes M."/>
            <person name="Lampietro C."/>
            <person name="Lopez Roques C."/>
            <person name="Donnadieu C."/>
            <person name="Braasch I."/>
            <person name="Desvignes T."/>
            <person name="Postlethwait J."/>
            <person name="Bobe J."/>
            <person name="Guiguen Y."/>
            <person name="Dirks R."/>
        </authorList>
    </citation>
    <scope>NUCLEOTIDE SEQUENCE</scope>
    <source>
        <strain evidence="4">Tag_6206</strain>
        <tissue evidence="4">Liver</tissue>
    </source>
</reference>
<dbReference type="GO" id="GO:0005829">
    <property type="term" value="C:cytosol"/>
    <property type="evidence" value="ECO:0007669"/>
    <property type="project" value="TreeGrafter"/>
</dbReference>
<feature type="compositionally biased region" description="Acidic residues" evidence="2">
    <location>
        <begin position="1154"/>
        <end position="1172"/>
    </location>
</feature>
<feature type="compositionally biased region" description="Low complexity" evidence="2">
    <location>
        <begin position="26"/>
        <end position="35"/>
    </location>
</feature>
<feature type="region of interest" description="Disordered" evidence="2">
    <location>
        <begin position="1347"/>
        <end position="1366"/>
    </location>
</feature>
<feature type="compositionally biased region" description="Polar residues" evidence="2">
    <location>
        <begin position="193"/>
        <end position="223"/>
    </location>
</feature>
<dbReference type="GO" id="GO:0032266">
    <property type="term" value="F:phosphatidylinositol-3-phosphate binding"/>
    <property type="evidence" value="ECO:0007669"/>
    <property type="project" value="TreeGrafter"/>
</dbReference>
<feature type="region of interest" description="Disordered" evidence="2">
    <location>
        <begin position="1"/>
        <end position="74"/>
    </location>
</feature>
<evidence type="ECO:0000313" key="4">
    <source>
        <dbReference type="EMBL" id="KAG5830604.1"/>
    </source>
</evidence>
<proteinExistence type="predicted"/>
<feature type="domain" description="Pleckstrin homology" evidence="3">
    <location>
        <begin position="518"/>
        <end position="656"/>
    </location>
</feature>
<dbReference type="GO" id="GO:0080025">
    <property type="term" value="F:phosphatidylinositol-3,5-bisphosphate binding"/>
    <property type="evidence" value="ECO:0007669"/>
    <property type="project" value="TreeGrafter"/>
</dbReference>
<keyword evidence="1" id="KW-0175">Coiled coil</keyword>
<feature type="compositionally biased region" description="Basic and acidic residues" evidence="2">
    <location>
        <begin position="1049"/>
        <end position="1091"/>
    </location>
</feature>
<feature type="compositionally biased region" description="Basic and acidic residues" evidence="2">
    <location>
        <begin position="795"/>
        <end position="805"/>
    </location>
</feature>
<evidence type="ECO:0000259" key="3">
    <source>
        <dbReference type="Pfam" id="PF25541"/>
    </source>
</evidence>
<feature type="compositionally biased region" description="Acidic residues" evidence="2">
    <location>
        <begin position="992"/>
        <end position="1002"/>
    </location>
</feature>
<feature type="compositionally biased region" description="Basic and acidic residues" evidence="2">
    <location>
        <begin position="1173"/>
        <end position="1184"/>
    </location>
</feature>
<name>A0A9D3LJJ7_ANGAN</name>
<feature type="compositionally biased region" description="Basic and acidic residues" evidence="2">
    <location>
        <begin position="816"/>
        <end position="837"/>
    </location>
</feature>
<comment type="caution">
    <text evidence="4">The sequence shown here is derived from an EMBL/GenBank/DDBJ whole genome shotgun (WGS) entry which is preliminary data.</text>
</comment>
<gene>
    <name evidence="4" type="ORF">ANANG_G00312450</name>
</gene>
<protein>
    <recommendedName>
        <fullName evidence="3">Pleckstrin homology domain-containing protein</fullName>
    </recommendedName>
</protein>
<feature type="compositionally biased region" description="Basic and acidic residues" evidence="2">
    <location>
        <begin position="1127"/>
        <end position="1139"/>
    </location>
</feature>
<sequence>MPQIDSSHLQGAPHTDPAHSQPPPQQESAQSQPPLQRDPAHSQPPPEAESAQFQPLLRQNLPNPSPHFKENLTNPSPLYKENLLSPSCLPRKILSSLRLLPIEIPPIHRQMAPPFKNRHPFTGLFPGRPSHSQVSQQRDPIYYQTLPMRDSTHPQAPPQIDPTHSQTSLQRDPCYYQTLPKRDSTHAQAPPQIDSTHSQAPPQMDPTHSQTSFQRDPSYSQTLPKRDHTHSQTSLQRDPSYSQTLPKRDHTHSQAPPQTDHNYSHAPPQESEKSLQRTSSMQQLEQWVRIQRGRIQEDDTESVASYLTLPRKMPSQRSQGVPRYPEGYRTLPRNSVMRPDSICSLAPSLYDRALGPPPRPRRSGGPCGTTPCGSSTRLPAVRLVRHRRPPALGSRVHPGVMTMDRRHRTHVTQYVYPPDRRNLPSGIQLQPVTTQSLQGKTPEELTLLLIKLRRQQAELSSARQHTIAQLLQLSLHGNNPKNEVLSRHLKRNVQYLDRQTVPEDYRDNSYIYRQGSLDLDVKLSRLCEQDKVVRTQEHKLQQLYREKHTLETALLAASQEIEMSAGDQAALQSVVQQRDLLQSGLLSTCRELARVNTALERSWRDFSQLETDVTLIRNNLLEQLEALGTPQTEPPSQQHVQIQKELWRIQDVTEALSKNRTQRSTEAPSVVNSNAAPSQPTSEYYDIIGVPPAGSAHRPAGQASTPRPDDRKHGQRNGTHSGPDYRLCKSEPELTTVTEVEESNTEDKAEAAVDKEPSGTKGLPYPVGVVSPRTKSPLTESSNITSYVTLRKSKKPDPRTDRPHSAAEQAGQAETGRPRMSVEEQLERIRRHQEGTLRGRKKPPAVVGVGSENFRTLQSRKRGEGVPSDIQELLASLRGKDTVKQKDPVKEQEVEKEQGQEQEVEKEQEQEQEVEKEQELEQKAEKEQEQEVGKEQEPKKEQDQEKEAEKEQELIKEEGPEQLDEQKLDSLKEEAPEQTKGQEQGLEKEQELEQVEEQEQESVQDQGPVEEKDLVRAGTDKVEQENRWGNLVKQELRNRNRNRWRKMRKSQELVKEQKQEEEPVKEQELVKEQEQKPVEEQELLKEQKQEEPVEGQELVKEQVQAQSEEQKQEQVGEQEQMPVEEQALVKEQKQDKEPVEEQELAPEEQQAPEQEPELENLQESEQMDEPEQEPVKEDGSEQIKEQAPLQEQKPEKDLEEEPRNEQAKEPAQEQAEEEKDKQGEGLVKEKEVVQEQEQVNSQDQANEPSKELQDNPVEEQEEDMTNKEQEQPLQTPPQPQEQQPEKKLPEVLIQEEDGIKGLVVKNSMQRVAPMVNSNPELKTEEVTEQDQQQLINNLKSLPALPLCPTPPSTPPQLAEGSHFMCV</sequence>
<feature type="compositionally biased region" description="Polar residues" evidence="2">
    <location>
        <begin position="773"/>
        <end position="788"/>
    </location>
</feature>
<dbReference type="GO" id="GO:0010314">
    <property type="term" value="F:phosphatidylinositol-5-phosphate binding"/>
    <property type="evidence" value="ECO:0007669"/>
    <property type="project" value="TreeGrafter"/>
</dbReference>
<dbReference type="GO" id="GO:0070273">
    <property type="term" value="F:phosphatidylinositol-4-phosphate binding"/>
    <property type="evidence" value="ECO:0007669"/>
    <property type="project" value="TreeGrafter"/>
</dbReference>
<feature type="compositionally biased region" description="Basic and acidic residues" evidence="2">
    <location>
        <begin position="878"/>
        <end position="977"/>
    </location>
</feature>
<feature type="compositionally biased region" description="Basic and acidic residues" evidence="2">
    <location>
        <begin position="745"/>
        <end position="758"/>
    </location>
</feature>
<dbReference type="InterPro" id="IPR057971">
    <property type="entry name" value="PKHA4-7_TBCA"/>
</dbReference>